<keyword evidence="2" id="KW-0812">Transmembrane</keyword>
<comment type="caution">
    <text evidence="3">The sequence shown here is derived from an EMBL/GenBank/DDBJ whole genome shotgun (WGS) entry which is preliminary data.</text>
</comment>
<evidence type="ECO:0000313" key="4">
    <source>
        <dbReference type="Proteomes" id="UP000785679"/>
    </source>
</evidence>
<organism evidence="3 4">
    <name type="scientific">Halteria grandinella</name>
    <dbReference type="NCBI Taxonomy" id="5974"/>
    <lineage>
        <taxon>Eukaryota</taxon>
        <taxon>Sar</taxon>
        <taxon>Alveolata</taxon>
        <taxon>Ciliophora</taxon>
        <taxon>Intramacronucleata</taxon>
        <taxon>Spirotrichea</taxon>
        <taxon>Stichotrichia</taxon>
        <taxon>Sporadotrichida</taxon>
        <taxon>Halteriidae</taxon>
        <taxon>Halteria</taxon>
    </lineage>
</organism>
<feature type="compositionally biased region" description="Basic and acidic residues" evidence="1">
    <location>
        <begin position="177"/>
        <end position="191"/>
    </location>
</feature>
<accession>A0A8J8T9Q3</accession>
<keyword evidence="4" id="KW-1185">Reference proteome</keyword>
<dbReference type="Proteomes" id="UP000785679">
    <property type="component" value="Unassembled WGS sequence"/>
</dbReference>
<dbReference type="EMBL" id="RRYP01000788">
    <property type="protein sequence ID" value="TNV86855.1"/>
    <property type="molecule type" value="Genomic_DNA"/>
</dbReference>
<evidence type="ECO:0000256" key="1">
    <source>
        <dbReference type="SAM" id="MobiDB-lite"/>
    </source>
</evidence>
<keyword evidence="2" id="KW-1133">Transmembrane helix</keyword>
<keyword evidence="2" id="KW-0472">Membrane</keyword>
<name>A0A8J8T9Q3_HALGN</name>
<protein>
    <submittedName>
        <fullName evidence="3">Uncharacterized protein</fullName>
    </submittedName>
</protein>
<sequence length="197" mass="22698">MLCMDVSIEDYMRYNIGWVIVGLTGLCIVFNLINVFKHIIINLKKKFNSVCKSNKAPIVSSKAQVFNHSPKIKNTKASKDQTAMIPNGKTSISILHDIENQSNSRFDDAQMIPSQKQAPKILITKVRKQRILKDKNALNIKNASSGEQFQNNHEKYFLERVKAKIKRKLKQTKKVKQKQEKISEKPDEQRKGKIYII</sequence>
<gene>
    <name evidence="3" type="ORF">FGO68_gene1873</name>
</gene>
<evidence type="ECO:0000256" key="2">
    <source>
        <dbReference type="SAM" id="Phobius"/>
    </source>
</evidence>
<proteinExistence type="predicted"/>
<dbReference type="AlphaFoldDB" id="A0A8J8T9Q3"/>
<evidence type="ECO:0000313" key="3">
    <source>
        <dbReference type="EMBL" id="TNV86855.1"/>
    </source>
</evidence>
<feature type="region of interest" description="Disordered" evidence="1">
    <location>
        <begin position="169"/>
        <end position="197"/>
    </location>
</feature>
<feature type="transmembrane region" description="Helical" evidence="2">
    <location>
        <begin position="16"/>
        <end position="36"/>
    </location>
</feature>
<reference evidence="3" key="1">
    <citation type="submission" date="2019-06" db="EMBL/GenBank/DDBJ databases">
        <authorList>
            <person name="Zheng W."/>
        </authorList>
    </citation>
    <scope>NUCLEOTIDE SEQUENCE</scope>
    <source>
        <strain evidence="3">QDHG01</strain>
    </source>
</reference>